<dbReference type="InterPro" id="IPR032466">
    <property type="entry name" value="Metal_Hydrolase"/>
</dbReference>
<dbReference type="AlphaFoldDB" id="A0A1M6XM06"/>
<evidence type="ECO:0000313" key="3">
    <source>
        <dbReference type="Proteomes" id="UP000184363"/>
    </source>
</evidence>
<evidence type="ECO:0000259" key="1">
    <source>
        <dbReference type="Pfam" id="PF07969"/>
    </source>
</evidence>
<organism evidence="2 3">
    <name type="scientific">Pseudonocardia thermophila</name>
    <dbReference type="NCBI Taxonomy" id="1848"/>
    <lineage>
        <taxon>Bacteria</taxon>
        <taxon>Bacillati</taxon>
        <taxon>Actinomycetota</taxon>
        <taxon>Actinomycetes</taxon>
        <taxon>Pseudonocardiales</taxon>
        <taxon>Pseudonocardiaceae</taxon>
        <taxon>Pseudonocardia</taxon>
    </lineage>
</organism>
<protein>
    <recommendedName>
        <fullName evidence="1">Amidohydrolase 3 domain-containing protein</fullName>
    </recommendedName>
</protein>
<dbReference type="STRING" id="1848.SAMN05443637_11782"/>
<dbReference type="PANTHER" id="PTHR22642">
    <property type="entry name" value="IMIDAZOLONEPROPIONASE"/>
    <property type="match status" value="1"/>
</dbReference>
<dbReference type="Gene3D" id="3.20.20.140">
    <property type="entry name" value="Metal-dependent hydrolases"/>
    <property type="match status" value="1"/>
</dbReference>
<evidence type="ECO:0000313" key="2">
    <source>
        <dbReference type="EMBL" id="SHL07052.1"/>
    </source>
</evidence>
<gene>
    <name evidence="2" type="ORF">SAMN05443637_11782</name>
</gene>
<dbReference type="PANTHER" id="PTHR22642:SF2">
    <property type="entry name" value="PROTEIN LONG AFTER FAR-RED 3"/>
    <property type="match status" value="1"/>
</dbReference>
<name>A0A1M6XM06_PSETH</name>
<dbReference type="InterPro" id="IPR013108">
    <property type="entry name" value="Amidohydro_3"/>
</dbReference>
<dbReference type="Gene3D" id="3.10.310.70">
    <property type="match status" value="1"/>
</dbReference>
<keyword evidence="3" id="KW-1185">Reference proteome</keyword>
<dbReference type="SUPFAM" id="SSF51556">
    <property type="entry name" value="Metallo-dependent hydrolases"/>
    <property type="match status" value="1"/>
</dbReference>
<dbReference type="RefSeq" id="WP_073458894.1">
    <property type="nucleotide sequence ID" value="NZ_FRAP01000017.1"/>
</dbReference>
<dbReference type="Gene3D" id="2.30.40.10">
    <property type="entry name" value="Urease, subunit C, domain 1"/>
    <property type="match status" value="1"/>
</dbReference>
<reference evidence="2 3" key="1">
    <citation type="submission" date="2016-11" db="EMBL/GenBank/DDBJ databases">
        <authorList>
            <person name="Jaros S."/>
            <person name="Januszkiewicz K."/>
            <person name="Wedrychowicz H."/>
        </authorList>
    </citation>
    <scope>NUCLEOTIDE SEQUENCE [LARGE SCALE GENOMIC DNA]</scope>
    <source>
        <strain evidence="2 3">DSM 43832</strain>
    </source>
</reference>
<proteinExistence type="predicted"/>
<dbReference type="Proteomes" id="UP000184363">
    <property type="component" value="Unassembled WGS sequence"/>
</dbReference>
<dbReference type="OrthoDB" id="3173428at2"/>
<dbReference type="GO" id="GO:0016810">
    <property type="term" value="F:hydrolase activity, acting on carbon-nitrogen (but not peptide) bonds"/>
    <property type="evidence" value="ECO:0007669"/>
    <property type="project" value="InterPro"/>
</dbReference>
<sequence length="500" mass="52340">MSGLIIRGDVHTRDPGCPRVEAVGIAGGTIAALGTAAEAAAALPGAELLDLGGHVLPGFVDTHVHAQWLGRSLSWLVLDDATSIGEIQRRLRAAADAEPGDTWIQGDAGFSITDLAEGRLPTADELEAAVPGRPVFLDRRGHDALINRTAARIAGLGDDHDGLLQEHAQVDRVRRHVPAPDEATRRRWVAAGTAELRRHGITRAQDPAVTADDFDVWVDAHRRGEVHVRMTLMPLGGPDVAPQALHARAAQALAGVDPAFLARGPAKLFLDGGGSLGTAMRHRPWPRTGSSGVQSTPTETLRAYAAHAAATGEGLGVHAVGDAAIDLVVDVAIETGACRSVHLIHAYLAPTDAAIRRCAEHGIAVSAHPALYWQVGPDLLDQLPEEEVAASNPLRRWLDAGVTVLGGSDAPGPPVGVLFGMWQARSRRVRGHEEPLGPELAVSAEEALAMFTPDPLRVGGPADLAVIDVDPLHPDPGALLDGSVLATVVAGRVTEFPQAA</sequence>
<accession>A0A1M6XM06</accession>
<dbReference type="SUPFAM" id="SSF51338">
    <property type="entry name" value="Composite domain of metallo-dependent hydrolases"/>
    <property type="match status" value="1"/>
</dbReference>
<dbReference type="Pfam" id="PF07969">
    <property type="entry name" value="Amidohydro_3"/>
    <property type="match status" value="1"/>
</dbReference>
<dbReference type="InterPro" id="IPR011059">
    <property type="entry name" value="Metal-dep_hydrolase_composite"/>
</dbReference>
<feature type="domain" description="Amidohydrolase 3" evidence="1">
    <location>
        <begin position="52"/>
        <end position="493"/>
    </location>
</feature>
<dbReference type="EMBL" id="FRAP01000017">
    <property type="protein sequence ID" value="SHL07052.1"/>
    <property type="molecule type" value="Genomic_DNA"/>
</dbReference>